<dbReference type="Proteomes" id="UP000694427">
    <property type="component" value="Unplaced"/>
</dbReference>
<organism evidence="2 4">
    <name type="scientific">Cyprinus carpio</name>
    <name type="common">Common carp</name>
    <dbReference type="NCBI Taxonomy" id="7962"/>
    <lineage>
        <taxon>Eukaryota</taxon>
        <taxon>Metazoa</taxon>
        <taxon>Chordata</taxon>
        <taxon>Craniata</taxon>
        <taxon>Vertebrata</taxon>
        <taxon>Euteleostomi</taxon>
        <taxon>Actinopterygii</taxon>
        <taxon>Neopterygii</taxon>
        <taxon>Teleostei</taxon>
        <taxon>Ostariophysi</taxon>
        <taxon>Cypriniformes</taxon>
        <taxon>Cyprinidae</taxon>
        <taxon>Cyprininae</taxon>
        <taxon>Cyprinus</taxon>
    </lineage>
</organism>
<proteinExistence type="predicted"/>
<dbReference type="Proteomes" id="UP000694701">
    <property type="component" value="Unplaced"/>
</dbReference>
<evidence type="ECO:0000256" key="1">
    <source>
        <dbReference type="SAM" id="Phobius"/>
    </source>
</evidence>
<keyword evidence="3" id="KW-1185">Reference proteome</keyword>
<dbReference type="Ensembl" id="ENSCCRT00010014173.1">
    <property type="protein sequence ID" value="ENSCCRP00010013017.1"/>
    <property type="gene ID" value="ENSCCRG00010005543.1"/>
</dbReference>
<protein>
    <submittedName>
        <fullName evidence="2">Uncharacterized protein</fullName>
    </submittedName>
</protein>
<sequence>MRNQSWLRKNWFWVAGGAFASIHLGTWLLQKAMKSSVQTERQLKSKSAPE</sequence>
<evidence type="ECO:0000313" key="2">
    <source>
        <dbReference type="Ensembl" id="ENSCCRP00015025209.1"/>
    </source>
</evidence>
<evidence type="ECO:0000313" key="4">
    <source>
        <dbReference type="Proteomes" id="UP000694700"/>
    </source>
</evidence>
<reference evidence="2" key="1">
    <citation type="submission" date="2025-05" db="UniProtKB">
        <authorList>
            <consortium name="Ensembl"/>
        </authorList>
    </citation>
    <scope>IDENTIFICATION</scope>
</reference>
<accession>A0A8C1YRK1</accession>
<name>A0A8C1YRK1_CYPCA</name>
<dbReference type="AlphaFoldDB" id="A0A8C1YRK1"/>
<evidence type="ECO:0000313" key="3">
    <source>
        <dbReference type="Proteomes" id="UP000694427"/>
    </source>
</evidence>
<feature type="transmembrane region" description="Helical" evidence="1">
    <location>
        <begin position="12"/>
        <end position="29"/>
    </location>
</feature>
<keyword evidence="1" id="KW-1133">Transmembrane helix</keyword>
<keyword evidence="1" id="KW-0472">Membrane</keyword>
<dbReference type="Proteomes" id="UP000694700">
    <property type="component" value="Unplaced"/>
</dbReference>
<dbReference type="Ensembl" id="ENSCCRT00015026115.1">
    <property type="protein sequence ID" value="ENSCCRP00015025209.1"/>
    <property type="gene ID" value="ENSCCRG00015010696.1"/>
</dbReference>
<dbReference type="Ensembl" id="ENSCCRT00020031326.1">
    <property type="protein sequence ID" value="ENSCCRP00020028573.1"/>
    <property type="gene ID" value="ENSCCRG00020013044.1"/>
</dbReference>
<keyword evidence="1" id="KW-0812">Transmembrane</keyword>